<evidence type="ECO:0000256" key="1">
    <source>
        <dbReference type="SAM" id="MobiDB-lite"/>
    </source>
</evidence>
<dbReference type="GeneID" id="19333734"/>
<feature type="region of interest" description="Disordered" evidence="1">
    <location>
        <begin position="115"/>
        <end position="154"/>
    </location>
</feature>
<dbReference type="Proteomes" id="UP000016932">
    <property type="component" value="Unassembled WGS sequence"/>
</dbReference>
<dbReference type="PANTHER" id="PTHR42085">
    <property type="entry name" value="F-BOX DOMAIN-CONTAINING PROTEIN"/>
    <property type="match status" value="1"/>
</dbReference>
<protein>
    <submittedName>
        <fullName evidence="2">Uncharacterized protein</fullName>
    </submittedName>
</protein>
<reference evidence="2 3" key="1">
    <citation type="journal article" date="2012" name="PLoS Pathog.">
        <title>Diverse lifestyles and strategies of plant pathogenesis encoded in the genomes of eighteen Dothideomycetes fungi.</title>
        <authorList>
            <person name="Ohm R.A."/>
            <person name="Feau N."/>
            <person name="Henrissat B."/>
            <person name="Schoch C.L."/>
            <person name="Horwitz B.A."/>
            <person name="Barry K.W."/>
            <person name="Condon B.J."/>
            <person name="Copeland A.C."/>
            <person name="Dhillon B."/>
            <person name="Glaser F."/>
            <person name="Hesse C.N."/>
            <person name="Kosti I."/>
            <person name="LaButti K."/>
            <person name="Lindquist E.A."/>
            <person name="Lucas S."/>
            <person name="Salamov A.A."/>
            <person name="Bradshaw R.E."/>
            <person name="Ciuffetti L."/>
            <person name="Hamelin R.C."/>
            <person name="Kema G.H.J."/>
            <person name="Lawrence C."/>
            <person name="Scott J.A."/>
            <person name="Spatafora J.W."/>
            <person name="Turgeon B.G."/>
            <person name="de Wit P.J.G.M."/>
            <person name="Zhong S."/>
            <person name="Goodwin S.B."/>
            <person name="Grigoriev I.V."/>
        </authorList>
    </citation>
    <scope>NUCLEOTIDE SEQUENCE [LARGE SCALE GENOMIC DNA]</scope>
    <source>
        <strain evidence="2 3">CIRAD86</strain>
    </source>
</reference>
<feature type="compositionally biased region" description="Acidic residues" evidence="1">
    <location>
        <begin position="124"/>
        <end position="136"/>
    </location>
</feature>
<dbReference type="KEGG" id="pfj:MYCFIDRAFT_177401"/>
<sequence>MSQDTPYLMEQMINLEDTDEDYDTASGFQLAQTHTSNDTRLIRGYSALTDQPKAPRKTDVQARAPETETNDDEDLEQYLTEADDDEDLEEYLTDSVGSEEGIAFENRDWSNCVWDSDAIGGESSSEEGESAYDGDTEISPLDSESDDDSEADEETVDVSFEAFPPEIRNKIYHFALVDTNPILAVNDPTKANKCQLYSAQGGIRNHPSIKSLPRMPGFPVQLLRCNKAISIEAAKIFYGANSLVFWIGKAPVNHMDFFFGPTQCPYTNALQPRSTLPYMLNIKLIELADHDSLAQITKRFKEAAKQARKSGENMALQKLYIRKLAWKQDELVAELVPMLRALRKLKPEKSLEESGVIELVEFISWDKGASAKQKRQANDRNKLIRKALKTKSYQIEDDEGH</sequence>
<dbReference type="OrthoDB" id="62952at2759"/>
<evidence type="ECO:0000313" key="3">
    <source>
        <dbReference type="Proteomes" id="UP000016932"/>
    </source>
</evidence>
<gene>
    <name evidence="2" type="ORF">MYCFIDRAFT_177401</name>
</gene>
<dbReference type="InterPro" id="IPR038883">
    <property type="entry name" value="AN11006-like"/>
</dbReference>
<feature type="region of interest" description="Disordered" evidence="1">
    <location>
        <begin position="45"/>
        <end position="75"/>
    </location>
</feature>
<dbReference type="EMBL" id="KB446561">
    <property type="protein sequence ID" value="EME80460.1"/>
    <property type="molecule type" value="Genomic_DNA"/>
</dbReference>
<keyword evidence="3" id="KW-1185">Reference proteome</keyword>
<proteinExistence type="predicted"/>
<dbReference type="RefSeq" id="XP_007929389.1">
    <property type="nucleotide sequence ID" value="XM_007931198.1"/>
</dbReference>
<dbReference type="AlphaFoldDB" id="M2YRU7"/>
<evidence type="ECO:0000313" key="2">
    <source>
        <dbReference type="EMBL" id="EME80460.1"/>
    </source>
</evidence>
<accession>M2YRU7</accession>
<name>M2YRU7_PSEFD</name>
<dbReference type="PANTHER" id="PTHR42085:SF2">
    <property type="entry name" value="F-BOX DOMAIN-CONTAINING PROTEIN"/>
    <property type="match status" value="1"/>
</dbReference>
<dbReference type="HOGENOM" id="CLU_687224_0_0_1"/>
<feature type="compositionally biased region" description="Acidic residues" evidence="1">
    <location>
        <begin position="143"/>
        <end position="154"/>
    </location>
</feature>
<organism evidence="2 3">
    <name type="scientific">Pseudocercospora fijiensis (strain CIRAD86)</name>
    <name type="common">Black leaf streak disease fungus</name>
    <name type="synonym">Mycosphaerella fijiensis</name>
    <dbReference type="NCBI Taxonomy" id="383855"/>
    <lineage>
        <taxon>Eukaryota</taxon>
        <taxon>Fungi</taxon>
        <taxon>Dikarya</taxon>
        <taxon>Ascomycota</taxon>
        <taxon>Pezizomycotina</taxon>
        <taxon>Dothideomycetes</taxon>
        <taxon>Dothideomycetidae</taxon>
        <taxon>Mycosphaerellales</taxon>
        <taxon>Mycosphaerellaceae</taxon>
        <taxon>Pseudocercospora</taxon>
    </lineage>
</organism>
<dbReference type="VEuPathDB" id="FungiDB:MYCFIDRAFT_177401"/>